<dbReference type="GO" id="GO:0005509">
    <property type="term" value="F:calcium ion binding"/>
    <property type="evidence" value="ECO:0007669"/>
    <property type="project" value="InterPro"/>
</dbReference>
<dbReference type="InterPro" id="IPR018247">
    <property type="entry name" value="EF_Hand_1_Ca_BS"/>
</dbReference>
<accession>A0A382X0V8</accession>
<dbReference type="PROSITE" id="PS50222">
    <property type="entry name" value="EF_HAND_2"/>
    <property type="match status" value="1"/>
</dbReference>
<evidence type="ECO:0000313" key="2">
    <source>
        <dbReference type="EMBL" id="SVD64504.1"/>
    </source>
</evidence>
<dbReference type="PROSITE" id="PS00018">
    <property type="entry name" value="EF_HAND_1"/>
    <property type="match status" value="1"/>
</dbReference>
<proteinExistence type="predicted"/>
<gene>
    <name evidence="2" type="ORF">METZ01_LOCUS417358</name>
</gene>
<reference evidence="2" key="1">
    <citation type="submission" date="2018-05" db="EMBL/GenBank/DDBJ databases">
        <authorList>
            <person name="Lanie J.A."/>
            <person name="Ng W.-L."/>
            <person name="Kazmierczak K.M."/>
            <person name="Andrzejewski T.M."/>
            <person name="Davidsen T.M."/>
            <person name="Wayne K.J."/>
            <person name="Tettelin H."/>
            <person name="Glass J.I."/>
            <person name="Rusch D."/>
            <person name="Podicherti R."/>
            <person name="Tsui H.-C.T."/>
            <person name="Winkler M.E."/>
        </authorList>
    </citation>
    <scope>NUCLEOTIDE SEQUENCE</scope>
</reference>
<protein>
    <recommendedName>
        <fullName evidence="1">EF-hand domain-containing protein</fullName>
    </recommendedName>
</protein>
<organism evidence="2">
    <name type="scientific">marine metagenome</name>
    <dbReference type="NCBI Taxonomy" id="408172"/>
    <lineage>
        <taxon>unclassified sequences</taxon>
        <taxon>metagenomes</taxon>
        <taxon>ecological metagenomes</taxon>
    </lineage>
</organism>
<dbReference type="EMBL" id="UINC01163929">
    <property type="protein sequence ID" value="SVD64504.1"/>
    <property type="molecule type" value="Genomic_DNA"/>
</dbReference>
<dbReference type="AlphaFoldDB" id="A0A382X0V8"/>
<feature type="domain" description="EF-hand" evidence="1">
    <location>
        <begin position="142"/>
        <end position="177"/>
    </location>
</feature>
<name>A0A382X0V8_9ZZZZ</name>
<dbReference type="InterPro" id="IPR002048">
    <property type="entry name" value="EF_hand_dom"/>
</dbReference>
<feature type="non-terminal residue" evidence="2">
    <location>
        <position position="180"/>
    </location>
</feature>
<sequence length="180" mass="19406">MADIESEEGNIEEAEFDWGFSFSDTDETEAVTVVKETTQAISSDLGPITQKLDAIIALIPSEGVTNSAEVDIDLSSLENKLDQIIALEKVDALTAGDMPDLSPLEAKLDTIVGNQTKILAKDTTVNAPEVNVDLSSITDKLDTMEQAVNEVREMDFDGDGIVDFGDINNNLADLLARQES</sequence>
<evidence type="ECO:0000259" key="1">
    <source>
        <dbReference type="PROSITE" id="PS50222"/>
    </source>
</evidence>